<dbReference type="AlphaFoldDB" id="A0A8H3FNS8"/>
<name>A0A8H3FNS8_9LECA</name>
<comment type="caution">
    <text evidence="2">The sequence shown here is derived from an EMBL/GenBank/DDBJ whole genome shotgun (WGS) entry which is preliminary data.</text>
</comment>
<dbReference type="Proteomes" id="UP000664169">
    <property type="component" value="Unassembled WGS sequence"/>
</dbReference>
<feature type="chain" id="PRO_5034149191" evidence="1">
    <location>
        <begin position="24"/>
        <end position="334"/>
    </location>
</feature>
<evidence type="ECO:0000256" key="1">
    <source>
        <dbReference type="SAM" id="SignalP"/>
    </source>
</evidence>
<protein>
    <submittedName>
        <fullName evidence="2">Uncharacterized protein</fullName>
    </submittedName>
</protein>
<feature type="signal peptide" evidence="1">
    <location>
        <begin position="1"/>
        <end position="23"/>
    </location>
</feature>
<evidence type="ECO:0000313" key="3">
    <source>
        <dbReference type="Proteomes" id="UP000664169"/>
    </source>
</evidence>
<sequence>MSSLRKLIIVSLAAIGLLDGVQAQCLNEVAANNPNVRTMTSNSTTFLVPVNKTAVQAALDAFYGKSLTGQSNVQLLPLPSSDKSLFPQGFPSDQHPVLANAGLTDDIRMAVAQIDGPLLAGQIIVPFVKRYDSQTGTVLQAQLNGYMAGPNNNQIAGLVPSTVSTVIEGFPERLGQFSPAAAAYMLNGNTLSNKVAWAVLRNPITGPGVYIESADFQYISGKLKTTTVKLFKYMLNQPAILSGAIGTLDSKLCQRNQAYFNNDTSTIYPRVGNVTLGPAADGIAPQTTGTLQSAAPGGVGVFLKVEGFSACAQGVGYNPEDCDAASQNVDKTAL</sequence>
<reference evidence="2" key="1">
    <citation type="submission" date="2021-03" db="EMBL/GenBank/DDBJ databases">
        <authorList>
            <person name="Tagirdzhanova G."/>
        </authorList>
    </citation>
    <scope>NUCLEOTIDE SEQUENCE</scope>
</reference>
<proteinExistence type="predicted"/>
<dbReference type="EMBL" id="CAJPDQ010000021">
    <property type="protein sequence ID" value="CAF9924426.1"/>
    <property type="molecule type" value="Genomic_DNA"/>
</dbReference>
<dbReference type="OrthoDB" id="265717at2759"/>
<organism evidence="2 3">
    <name type="scientific">Gomphillus americanus</name>
    <dbReference type="NCBI Taxonomy" id="1940652"/>
    <lineage>
        <taxon>Eukaryota</taxon>
        <taxon>Fungi</taxon>
        <taxon>Dikarya</taxon>
        <taxon>Ascomycota</taxon>
        <taxon>Pezizomycotina</taxon>
        <taxon>Lecanoromycetes</taxon>
        <taxon>OSLEUM clade</taxon>
        <taxon>Ostropomycetidae</taxon>
        <taxon>Ostropales</taxon>
        <taxon>Graphidaceae</taxon>
        <taxon>Gomphilloideae</taxon>
        <taxon>Gomphillus</taxon>
    </lineage>
</organism>
<evidence type="ECO:0000313" key="2">
    <source>
        <dbReference type="EMBL" id="CAF9924426.1"/>
    </source>
</evidence>
<keyword evidence="3" id="KW-1185">Reference proteome</keyword>
<keyword evidence="1" id="KW-0732">Signal</keyword>
<accession>A0A8H3FNS8</accession>
<gene>
    <name evidence="2" type="ORF">GOMPHAMPRED_003632</name>
</gene>